<dbReference type="EMBL" id="CM001219">
    <property type="protein sequence ID" value="AES71278.1"/>
    <property type="molecule type" value="Genomic_DNA"/>
</dbReference>
<dbReference type="PANTHER" id="PTHR35740:SF1">
    <property type="entry name" value="OS12G0111700 PROTEIN"/>
    <property type="match status" value="1"/>
</dbReference>
<dbReference type="Proteomes" id="UP000265566">
    <property type="component" value="Chromosome 3"/>
</dbReference>
<reference evidence="2 5" key="2">
    <citation type="journal article" date="2014" name="BMC Genomics">
        <title>An improved genome release (version Mt4.0) for the model legume Medicago truncatula.</title>
        <authorList>
            <person name="Tang H."/>
            <person name="Krishnakumar V."/>
            <person name="Bidwell S."/>
            <person name="Rosen B."/>
            <person name="Chan A."/>
            <person name="Zhou S."/>
            <person name="Gentzbittel L."/>
            <person name="Childs K.L."/>
            <person name="Yandell M."/>
            <person name="Gundlach H."/>
            <person name="Mayer K.F."/>
            <person name="Schwartz D.C."/>
            <person name="Town C.D."/>
        </authorList>
    </citation>
    <scope>GENOME REANNOTATION</scope>
    <source>
        <strain evidence="4 5">cv. Jemalong A17</strain>
    </source>
</reference>
<feature type="compositionally biased region" description="Low complexity" evidence="1">
    <location>
        <begin position="13"/>
        <end position="26"/>
    </location>
</feature>
<dbReference type="Gramene" id="rna16849">
    <property type="protein sequence ID" value="RHN68487.1"/>
    <property type="gene ID" value="gene16849"/>
</dbReference>
<dbReference type="EMBL" id="PSQE01000003">
    <property type="protein sequence ID" value="RHN68487.1"/>
    <property type="molecule type" value="Genomic_DNA"/>
</dbReference>
<sequence>MKNGKRNPLSDLTNNSSTHFSSSSSTVQPNNNTSILRKTRLKLNPLLDVVVKPLSLPSTKNPKKELALRTPLTVRCKKKQRGVPNEQVEFQDFIEKQKAYYKEIDEFELEEEEVESVDE</sequence>
<protein>
    <submittedName>
        <fullName evidence="2 4">Uncharacterized protein</fullName>
    </submittedName>
</protein>
<reference evidence="3" key="4">
    <citation type="journal article" date="2018" name="Nat. Plants">
        <title>Whole-genome landscape of Medicago truncatula symbiotic genes.</title>
        <authorList>
            <person name="Pecrix Y."/>
            <person name="Gamas P."/>
            <person name="Carrere S."/>
        </authorList>
    </citation>
    <scope>NUCLEOTIDE SEQUENCE</scope>
    <source>
        <tissue evidence="3">Leaves</tissue>
    </source>
</reference>
<reference evidence="4" key="3">
    <citation type="submission" date="2015-04" db="UniProtKB">
        <authorList>
            <consortium name="EnsemblPlants"/>
        </authorList>
    </citation>
    <scope>IDENTIFICATION</scope>
    <source>
        <strain evidence="4">cv. Jemalong A17</strain>
    </source>
</reference>
<evidence type="ECO:0000313" key="2">
    <source>
        <dbReference type="EMBL" id="AES71278.1"/>
    </source>
</evidence>
<accession>G7J2Y5</accession>
<proteinExistence type="predicted"/>
<evidence type="ECO:0000313" key="5">
    <source>
        <dbReference type="Proteomes" id="UP000002051"/>
    </source>
</evidence>
<dbReference type="PANTHER" id="PTHR35740">
    <property type="entry name" value="OS12G0111700 PROTEIN"/>
    <property type="match status" value="1"/>
</dbReference>
<name>G7J2Y5_MEDTR</name>
<feature type="region of interest" description="Disordered" evidence="1">
    <location>
        <begin position="1"/>
        <end position="34"/>
    </location>
</feature>
<gene>
    <name evidence="4" type="primary">11415869</name>
    <name evidence="2" type="ordered locus">MTR_3g072180</name>
    <name evidence="3" type="ORF">MtrunA17_Chr3g0114441</name>
</gene>
<dbReference type="AlphaFoldDB" id="G7J2Y5"/>
<dbReference type="PaxDb" id="3880-AES71278"/>
<dbReference type="HOGENOM" id="CLU_2064964_0_0_1"/>
<dbReference type="Proteomes" id="UP000002051">
    <property type="component" value="Chromosome 3"/>
</dbReference>
<dbReference type="EnsemblPlants" id="AES71278">
    <property type="protein sequence ID" value="AES71278"/>
    <property type="gene ID" value="MTR_3g072180"/>
</dbReference>
<dbReference type="KEGG" id="mtr:11415869"/>
<evidence type="ECO:0000313" key="4">
    <source>
        <dbReference type="EnsemblPlants" id="AES71278"/>
    </source>
</evidence>
<organism evidence="2 5">
    <name type="scientific">Medicago truncatula</name>
    <name type="common">Barrel medic</name>
    <name type="synonym">Medicago tribuloides</name>
    <dbReference type="NCBI Taxonomy" id="3880"/>
    <lineage>
        <taxon>Eukaryota</taxon>
        <taxon>Viridiplantae</taxon>
        <taxon>Streptophyta</taxon>
        <taxon>Embryophyta</taxon>
        <taxon>Tracheophyta</taxon>
        <taxon>Spermatophyta</taxon>
        <taxon>Magnoliopsida</taxon>
        <taxon>eudicotyledons</taxon>
        <taxon>Gunneridae</taxon>
        <taxon>Pentapetalae</taxon>
        <taxon>rosids</taxon>
        <taxon>fabids</taxon>
        <taxon>Fabales</taxon>
        <taxon>Fabaceae</taxon>
        <taxon>Papilionoideae</taxon>
        <taxon>50 kb inversion clade</taxon>
        <taxon>NPAAA clade</taxon>
        <taxon>Hologalegina</taxon>
        <taxon>IRL clade</taxon>
        <taxon>Trifolieae</taxon>
        <taxon>Medicago</taxon>
    </lineage>
</organism>
<evidence type="ECO:0000256" key="1">
    <source>
        <dbReference type="SAM" id="MobiDB-lite"/>
    </source>
</evidence>
<reference evidence="2 5" key="1">
    <citation type="journal article" date="2011" name="Nature">
        <title>The Medicago genome provides insight into the evolution of rhizobial symbioses.</title>
        <authorList>
            <person name="Young N.D."/>
            <person name="Debelle F."/>
            <person name="Oldroyd G.E."/>
            <person name="Geurts R."/>
            <person name="Cannon S.B."/>
            <person name="Udvardi M.K."/>
            <person name="Benedito V.A."/>
            <person name="Mayer K.F."/>
            <person name="Gouzy J."/>
            <person name="Schoof H."/>
            <person name="Van de Peer Y."/>
            <person name="Proost S."/>
            <person name="Cook D.R."/>
            <person name="Meyers B.C."/>
            <person name="Spannagl M."/>
            <person name="Cheung F."/>
            <person name="De Mita S."/>
            <person name="Krishnakumar V."/>
            <person name="Gundlach H."/>
            <person name="Zhou S."/>
            <person name="Mudge J."/>
            <person name="Bharti A.K."/>
            <person name="Murray J.D."/>
            <person name="Naoumkina M.A."/>
            <person name="Rosen B."/>
            <person name="Silverstein K.A."/>
            <person name="Tang H."/>
            <person name="Rombauts S."/>
            <person name="Zhao P.X."/>
            <person name="Zhou P."/>
            <person name="Barbe V."/>
            <person name="Bardou P."/>
            <person name="Bechner M."/>
            <person name="Bellec A."/>
            <person name="Berger A."/>
            <person name="Berges H."/>
            <person name="Bidwell S."/>
            <person name="Bisseling T."/>
            <person name="Choisne N."/>
            <person name="Couloux A."/>
            <person name="Denny R."/>
            <person name="Deshpande S."/>
            <person name="Dai X."/>
            <person name="Doyle J.J."/>
            <person name="Dudez A.M."/>
            <person name="Farmer A.D."/>
            <person name="Fouteau S."/>
            <person name="Franken C."/>
            <person name="Gibelin C."/>
            <person name="Gish J."/>
            <person name="Goldstein S."/>
            <person name="Gonzalez A.J."/>
            <person name="Green P.J."/>
            <person name="Hallab A."/>
            <person name="Hartog M."/>
            <person name="Hua A."/>
            <person name="Humphray S.J."/>
            <person name="Jeong D.H."/>
            <person name="Jing Y."/>
            <person name="Jocker A."/>
            <person name="Kenton S.M."/>
            <person name="Kim D.J."/>
            <person name="Klee K."/>
            <person name="Lai H."/>
            <person name="Lang C."/>
            <person name="Lin S."/>
            <person name="Macmil S.L."/>
            <person name="Magdelenat G."/>
            <person name="Matthews L."/>
            <person name="McCorrison J."/>
            <person name="Monaghan E.L."/>
            <person name="Mun J.H."/>
            <person name="Najar F.Z."/>
            <person name="Nicholson C."/>
            <person name="Noirot C."/>
            <person name="O'Bleness M."/>
            <person name="Paule C.R."/>
            <person name="Poulain J."/>
            <person name="Prion F."/>
            <person name="Qin B."/>
            <person name="Qu C."/>
            <person name="Retzel E.F."/>
            <person name="Riddle C."/>
            <person name="Sallet E."/>
            <person name="Samain S."/>
            <person name="Samson N."/>
            <person name="Sanders I."/>
            <person name="Saurat O."/>
            <person name="Scarpelli C."/>
            <person name="Schiex T."/>
            <person name="Segurens B."/>
            <person name="Severin A.J."/>
            <person name="Sherrier D.J."/>
            <person name="Shi R."/>
            <person name="Sims S."/>
            <person name="Singer S.R."/>
            <person name="Sinharoy S."/>
            <person name="Sterck L."/>
            <person name="Viollet A."/>
            <person name="Wang B.B."/>
            <person name="Wang K."/>
            <person name="Wang M."/>
            <person name="Wang X."/>
            <person name="Warfsmann J."/>
            <person name="Weissenbach J."/>
            <person name="White D.D."/>
            <person name="White J.D."/>
            <person name="Wiley G.B."/>
            <person name="Wincker P."/>
            <person name="Xing Y."/>
            <person name="Yang L."/>
            <person name="Yao Z."/>
            <person name="Ying F."/>
            <person name="Zhai J."/>
            <person name="Zhou L."/>
            <person name="Zuber A."/>
            <person name="Denarie J."/>
            <person name="Dixon R.A."/>
            <person name="May G.D."/>
            <person name="Schwartz D.C."/>
            <person name="Rogers J."/>
            <person name="Quetier F."/>
            <person name="Town C.D."/>
            <person name="Roe B.A."/>
        </authorList>
    </citation>
    <scope>NUCLEOTIDE SEQUENCE [LARGE SCALE GENOMIC DNA]</scope>
    <source>
        <strain evidence="2">A17</strain>
        <strain evidence="4 5">cv. Jemalong A17</strain>
    </source>
</reference>
<dbReference type="OrthoDB" id="1903589at2759"/>
<evidence type="ECO:0000313" key="3">
    <source>
        <dbReference type="EMBL" id="RHN68487.1"/>
    </source>
</evidence>
<keyword evidence="5" id="KW-1185">Reference proteome</keyword>